<dbReference type="GO" id="GO:0006629">
    <property type="term" value="P:lipid metabolic process"/>
    <property type="evidence" value="ECO:0007669"/>
    <property type="project" value="InterPro"/>
</dbReference>
<dbReference type="PANTHER" id="PTHR46211:SF1">
    <property type="entry name" value="GLYCEROPHOSPHODIESTER PHOSPHODIESTERASE, CYTOPLASMIC"/>
    <property type="match status" value="1"/>
</dbReference>
<accession>A0AAU8IFR8</accession>
<evidence type="ECO:0000313" key="2">
    <source>
        <dbReference type="EMBL" id="XCJ17264.1"/>
    </source>
</evidence>
<gene>
    <name evidence="2" type="ORF">ABNN70_01625</name>
</gene>
<dbReference type="InterPro" id="IPR017946">
    <property type="entry name" value="PLC-like_Pdiesterase_TIM-brl"/>
</dbReference>
<name>A0AAU8IFR8_9BACL</name>
<proteinExistence type="predicted"/>
<dbReference type="RefSeq" id="WP_353948544.1">
    <property type="nucleotide sequence ID" value="NZ_CP159510.1"/>
</dbReference>
<dbReference type="PROSITE" id="PS51704">
    <property type="entry name" value="GP_PDE"/>
    <property type="match status" value="1"/>
</dbReference>
<dbReference type="PANTHER" id="PTHR46211">
    <property type="entry name" value="GLYCEROPHOSPHORYL DIESTER PHOSPHODIESTERASE"/>
    <property type="match status" value="1"/>
</dbReference>
<dbReference type="EMBL" id="CP159510">
    <property type="protein sequence ID" value="XCJ17264.1"/>
    <property type="molecule type" value="Genomic_DNA"/>
</dbReference>
<dbReference type="InterPro" id="IPR030395">
    <property type="entry name" value="GP_PDE_dom"/>
</dbReference>
<dbReference type="Gene3D" id="3.20.20.190">
    <property type="entry name" value="Phosphatidylinositol (PI) phosphodiesterase"/>
    <property type="match status" value="1"/>
</dbReference>
<dbReference type="SUPFAM" id="SSF51695">
    <property type="entry name" value="PLC-like phosphodiesterases"/>
    <property type="match status" value="1"/>
</dbReference>
<feature type="domain" description="GP-PDE" evidence="1">
    <location>
        <begin position="3"/>
        <end position="147"/>
    </location>
</feature>
<dbReference type="Pfam" id="PF03009">
    <property type="entry name" value="GDPD"/>
    <property type="match status" value="1"/>
</dbReference>
<organism evidence="2">
    <name type="scientific">Sporolactobacillus sp. Y61</name>
    <dbReference type="NCBI Taxonomy" id="3160863"/>
    <lineage>
        <taxon>Bacteria</taxon>
        <taxon>Bacillati</taxon>
        <taxon>Bacillota</taxon>
        <taxon>Bacilli</taxon>
        <taxon>Bacillales</taxon>
        <taxon>Sporolactobacillaceae</taxon>
        <taxon>Sporolactobacillus</taxon>
    </lineage>
</organism>
<reference evidence="2" key="1">
    <citation type="submission" date="2024-06" db="EMBL/GenBank/DDBJ databases">
        <authorList>
            <person name="Fan A."/>
            <person name="Zhang F.Y."/>
            <person name="Zhang L."/>
        </authorList>
    </citation>
    <scope>NUCLEOTIDE SEQUENCE</scope>
    <source>
        <strain evidence="2">Y61</strain>
    </source>
</reference>
<dbReference type="AlphaFoldDB" id="A0AAU8IFR8"/>
<dbReference type="GO" id="GO:0008081">
    <property type="term" value="F:phosphoric diester hydrolase activity"/>
    <property type="evidence" value="ECO:0007669"/>
    <property type="project" value="InterPro"/>
</dbReference>
<evidence type="ECO:0000259" key="1">
    <source>
        <dbReference type="PROSITE" id="PS51704"/>
    </source>
</evidence>
<sequence length="147" mass="16531">MRTAIFAHRGSKANRPENTLAAFEEAARVQSDGIELDVHLTKDQEVVVMHDEKVNRTTNGTGQIKQFTLRDLQELDAGSWFSGNYRKEKVPTLKEVLELLSDYSGVINIELKTDRNVYPGLKNVLSGSSTRTVQIFRSSIHLSIMNP</sequence>
<protein>
    <submittedName>
        <fullName evidence="2">Glycerophosphodiester phosphodiesterase family protein</fullName>
    </submittedName>
</protein>